<dbReference type="Pfam" id="PF03524">
    <property type="entry name" value="CagX"/>
    <property type="match status" value="1"/>
</dbReference>
<dbReference type="KEGG" id="hfe:HFELIS_09270"/>
<gene>
    <name evidence="4" type="ordered locus">Hfelis_09270</name>
</gene>
<evidence type="ECO:0000256" key="2">
    <source>
        <dbReference type="ARBA" id="ARBA00022729"/>
    </source>
</evidence>
<dbReference type="Gene3D" id="2.60.40.2500">
    <property type="match status" value="1"/>
</dbReference>
<accession>E7ACC4</accession>
<dbReference type="OrthoDB" id="5515031at2"/>
<dbReference type="InterPro" id="IPR038161">
    <property type="entry name" value="VirB9/CagX/TrbG_C_sf"/>
</dbReference>
<dbReference type="HOGENOM" id="CLU_037112_1_0_7"/>
<dbReference type="GeneID" id="36134039"/>
<feature type="compositionally biased region" description="Acidic residues" evidence="3">
    <location>
        <begin position="49"/>
        <end position="60"/>
    </location>
</feature>
<organism evidence="4 5">
    <name type="scientific">Helicobacter felis (strain ATCC 49179 / CCUG 28539 / NCTC 12436 / CS1)</name>
    <dbReference type="NCBI Taxonomy" id="936155"/>
    <lineage>
        <taxon>Bacteria</taxon>
        <taxon>Pseudomonadati</taxon>
        <taxon>Campylobacterota</taxon>
        <taxon>Epsilonproteobacteria</taxon>
        <taxon>Campylobacterales</taxon>
        <taxon>Helicobacteraceae</taxon>
        <taxon>Helicobacter</taxon>
    </lineage>
</organism>
<reference evidence="4 5" key="1">
    <citation type="journal article" date="2011" name="Genome Biol. Evol.">
        <title>Comparative whole genome sequence analysis of the carcinogenic bacterial model pathogen Helicobacter felis.</title>
        <authorList>
            <person name="Arnold I.C."/>
            <person name="Zigova Z."/>
            <person name="Holden M."/>
            <person name="Lawley T.D."/>
            <person name="Rad R."/>
            <person name="Dougan G."/>
            <person name="Falkow S."/>
            <person name="Bentley S.D."/>
            <person name="Muller A."/>
        </authorList>
    </citation>
    <scope>NUCLEOTIDE SEQUENCE [LARGE SCALE GENOMIC DNA]</scope>
    <source>
        <strain evidence="5">ATCC 49179 / CCUG 28539 / NCTC 12436 / CS1</strain>
    </source>
</reference>
<proteinExistence type="inferred from homology"/>
<evidence type="ECO:0000256" key="1">
    <source>
        <dbReference type="ARBA" id="ARBA00006135"/>
    </source>
</evidence>
<sequence>MSRLTYGFHLRHQFKIHGFFLTLLMGFVIAKANPNLPTITPPPPTHTEESDEEEVQEEEEPLHSMQDLHAIQGSFFHKRRTDLDNTLFIDAHLGETYKIRLRYAMVTMFIFNEPIAEVILGDLVGFSSKILRETHQNSNVLLLKPLQIGIDSNLSVIGKSGKIYAFYIFSTTYTSNKNPALNVYVSNRHFFEHRSNTPGSLALLGSEPTPPPQQTTDNKDYLIIGQGINSMRVDRSQIQRNYKVLGAKKRAWFCLWLCKVARKQPIKPLEIFNDAHFTYFKFNHLLSQIKFPVAYKVVDGYDNPINTRVVGDYLIAEDIADKWTLREGKLHACIRRIR</sequence>
<dbReference type="CDD" id="cd06911">
    <property type="entry name" value="VirB9_CagX_TrbG"/>
    <property type="match status" value="1"/>
</dbReference>
<dbReference type="EMBL" id="FQ670179">
    <property type="protein sequence ID" value="CBY83011.1"/>
    <property type="molecule type" value="Genomic_DNA"/>
</dbReference>
<name>E7ACC4_HELFC</name>
<comment type="similarity">
    <text evidence="1">Belongs to the TrbG/VirB9 family.</text>
</comment>
<dbReference type="RefSeq" id="WP_013469377.1">
    <property type="nucleotide sequence ID" value="NC_014810.2"/>
</dbReference>
<evidence type="ECO:0000313" key="5">
    <source>
        <dbReference type="Proteomes" id="UP000007934"/>
    </source>
</evidence>
<dbReference type="eggNOG" id="COG3504">
    <property type="taxonomic scope" value="Bacteria"/>
</dbReference>
<feature type="region of interest" description="Disordered" evidence="3">
    <location>
        <begin position="36"/>
        <end position="63"/>
    </location>
</feature>
<dbReference type="STRING" id="936155.HFELIS_09270"/>
<dbReference type="AlphaFoldDB" id="E7ACC4"/>
<evidence type="ECO:0000256" key="3">
    <source>
        <dbReference type="SAM" id="MobiDB-lite"/>
    </source>
</evidence>
<dbReference type="Proteomes" id="UP000007934">
    <property type="component" value="Chromosome"/>
</dbReference>
<dbReference type="InterPro" id="IPR033645">
    <property type="entry name" value="VirB9/CagX/TrbG_C"/>
</dbReference>
<protein>
    <submittedName>
        <fullName evidence="4">VirB9 type IV secretion protein</fullName>
    </submittedName>
</protein>
<evidence type="ECO:0000313" key="4">
    <source>
        <dbReference type="EMBL" id="CBY83011.1"/>
    </source>
</evidence>
<keyword evidence="2" id="KW-0732">Signal</keyword>
<dbReference type="InterPro" id="IPR010258">
    <property type="entry name" value="Conjugal_tfr_TrbG/VirB9/CagX"/>
</dbReference>
<keyword evidence="5" id="KW-1185">Reference proteome</keyword>